<dbReference type="Gene3D" id="1.10.10.160">
    <property type="match status" value="1"/>
</dbReference>
<dbReference type="GO" id="GO:0003678">
    <property type="term" value="F:DNA helicase activity"/>
    <property type="evidence" value="ECO:0007669"/>
    <property type="project" value="UniProtKB-UniRule"/>
</dbReference>
<dbReference type="OrthoDB" id="9762834at2"/>
<keyword evidence="4 10" id="KW-0378">Hydrolase</keyword>
<dbReference type="GO" id="GO:0009338">
    <property type="term" value="C:exodeoxyribonuclease V complex"/>
    <property type="evidence" value="ECO:0007669"/>
    <property type="project" value="InterPro"/>
</dbReference>
<feature type="domain" description="RecC C-terminal" evidence="12">
    <location>
        <begin position="894"/>
        <end position="1118"/>
    </location>
</feature>
<dbReference type="InterPro" id="IPR006697">
    <property type="entry name" value="RecC"/>
</dbReference>
<dbReference type="GO" id="GO:0008854">
    <property type="term" value="F:exodeoxyribonuclease V activity"/>
    <property type="evidence" value="ECO:0007669"/>
    <property type="project" value="InterPro"/>
</dbReference>
<keyword evidence="9 10" id="KW-0234">DNA repair</keyword>
<evidence type="ECO:0000256" key="4">
    <source>
        <dbReference type="ARBA" id="ARBA00022801"/>
    </source>
</evidence>
<evidence type="ECO:0000256" key="7">
    <source>
        <dbReference type="ARBA" id="ARBA00022840"/>
    </source>
</evidence>
<comment type="miscellaneous">
    <text evidence="10">In the RecBCD complex, RecB has a slow 3'-5' helicase, an exonuclease activity and loads RecA onto ssDNA, RecD has a fast 5'-3' helicase activity, while RecC stimulates the ATPase and processivity of the RecB helicase and contributes to recognition of the Chi site.</text>
</comment>
<evidence type="ECO:0000256" key="10">
    <source>
        <dbReference type="HAMAP-Rule" id="MF_01486"/>
    </source>
</evidence>
<dbReference type="Gene3D" id="3.40.50.10930">
    <property type="match status" value="1"/>
</dbReference>
<dbReference type="InterPro" id="IPR041500">
    <property type="entry name" value="RecC_C"/>
</dbReference>
<proteinExistence type="inferred from homology"/>
<evidence type="ECO:0000256" key="11">
    <source>
        <dbReference type="SAM" id="MobiDB-lite"/>
    </source>
</evidence>
<dbReference type="InterPro" id="IPR013986">
    <property type="entry name" value="DExx_box_DNA_helicase_dom_sf"/>
</dbReference>
<dbReference type="Pfam" id="PF17946">
    <property type="entry name" value="RecC_C"/>
    <property type="match status" value="1"/>
</dbReference>
<dbReference type="GO" id="GO:0003677">
    <property type="term" value="F:DNA binding"/>
    <property type="evidence" value="ECO:0007669"/>
    <property type="project" value="UniProtKB-UniRule"/>
</dbReference>
<evidence type="ECO:0000259" key="12">
    <source>
        <dbReference type="Pfam" id="PF17946"/>
    </source>
</evidence>
<dbReference type="Gene3D" id="3.40.50.300">
    <property type="entry name" value="P-loop containing nucleotide triphosphate hydrolases"/>
    <property type="match status" value="2"/>
</dbReference>
<dbReference type="GO" id="GO:0005524">
    <property type="term" value="F:ATP binding"/>
    <property type="evidence" value="ECO:0007669"/>
    <property type="project" value="UniProtKB-UniRule"/>
</dbReference>
<evidence type="ECO:0000256" key="8">
    <source>
        <dbReference type="ARBA" id="ARBA00023125"/>
    </source>
</evidence>
<comment type="caution">
    <text evidence="13">The sequence shown here is derived from an EMBL/GenBank/DDBJ whole genome shotgun (WGS) entry which is preliminary data.</text>
</comment>
<accession>A0A542EC69</accession>
<dbReference type="Gene3D" id="1.10.10.990">
    <property type="match status" value="1"/>
</dbReference>
<reference evidence="13 14" key="1">
    <citation type="submission" date="2019-06" db="EMBL/GenBank/DDBJ databases">
        <title>Sequencing the genomes of 1000 actinobacteria strains.</title>
        <authorList>
            <person name="Klenk H.-P."/>
        </authorList>
    </citation>
    <scope>NUCLEOTIDE SEQUENCE [LARGE SCALE GENOMIC DNA]</scope>
    <source>
        <strain evidence="13 14">DSM 19828</strain>
    </source>
</reference>
<keyword evidence="8 10" id="KW-0238">DNA-binding</keyword>
<evidence type="ECO:0000313" key="14">
    <source>
        <dbReference type="Proteomes" id="UP000320806"/>
    </source>
</evidence>
<feature type="region of interest" description="Disordered" evidence="11">
    <location>
        <begin position="381"/>
        <end position="414"/>
    </location>
</feature>
<dbReference type="PIRSF" id="PIRSF000980">
    <property type="entry name" value="RecC"/>
    <property type="match status" value="1"/>
</dbReference>
<dbReference type="EMBL" id="VFMO01000001">
    <property type="protein sequence ID" value="TQJ12939.1"/>
    <property type="molecule type" value="Genomic_DNA"/>
</dbReference>
<keyword evidence="6 10" id="KW-0269">Exonuclease</keyword>
<comment type="subunit">
    <text evidence="10">Heterotrimer of RecB, RecC and RecD. All subunits contribute to DNA-binding.</text>
</comment>
<dbReference type="NCBIfam" id="TIGR01450">
    <property type="entry name" value="recC"/>
    <property type="match status" value="1"/>
</dbReference>
<dbReference type="InterPro" id="IPR011335">
    <property type="entry name" value="Restrct_endonuc-II-like"/>
</dbReference>
<dbReference type="GO" id="GO:0000724">
    <property type="term" value="P:double-strand break repair via homologous recombination"/>
    <property type="evidence" value="ECO:0007669"/>
    <property type="project" value="UniProtKB-UniRule"/>
</dbReference>
<dbReference type="Proteomes" id="UP000320806">
    <property type="component" value="Unassembled WGS sequence"/>
</dbReference>
<comment type="similarity">
    <text evidence="10">Belongs to the RecC family.</text>
</comment>
<protein>
    <recommendedName>
        <fullName evidence="10">RecBCD enzyme subunit RecC</fullName>
    </recommendedName>
    <alternativeName>
        <fullName evidence="10">Exonuclease V subunit RecC</fullName>
        <shortName evidence="10">ExoV subunit RecC</shortName>
    </alternativeName>
    <alternativeName>
        <fullName evidence="10">Helicase/nuclease RecBCD subunit RecC</fullName>
    </alternativeName>
</protein>
<dbReference type="SUPFAM" id="SSF52540">
    <property type="entry name" value="P-loop containing nucleoside triphosphate hydrolases"/>
    <property type="match status" value="2"/>
</dbReference>
<comment type="function">
    <text evidence="10">A helicase/nuclease that prepares dsDNA breaks (DSB) for recombinational DNA repair. Binds to DSBs and unwinds DNA via a highly rapid and processive ATP-dependent bidirectional helicase activity. Unwinds dsDNA until it encounters a Chi (crossover hotspot instigator) sequence from the 3' direction. Cuts ssDNA a few nucleotides 3' to the Chi site. The properties and activities of the enzyme are changed at Chi. The Chi-altered holoenzyme produces a long 3'-ssDNA overhang and facilitates RecA-binding to the ssDNA for homologous DNA recombination and repair. Holoenzyme degrades any linearized DNA that is unable to undergo homologous recombination. In the holoenzyme this subunit recognizes the wild-type Chi sequence, and when added to isolated RecB increases its ATP-dependent helicase processivity.</text>
</comment>
<keyword evidence="1 10" id="KW-0540">Nuclease</keyword>
<dbReference type="PANTHER" id="PTHR30591:SF1">
    <property type="entry name" value="RECBCD ENZYME SUBUNIT RECC"/>
    <property type="match status" value="1"/>
</dbReference>
<dbReference type="InterPro" id="IPR027417">
    <property type="entry name" value="P-loop_NTPase"/>
</dbReference>
<evidence type="ECO:0000313" key="13">
    <source>
        <dbReference type="EMBL" id="TQJ12939.1"/>
    </source>
</evidence>
<dbReference type="SUPFAM" id="SSF52980">
    <property type="entry name" value="Restriction endonuclease-like"/>
    <property type="match status" value="1"/>
</dbReference>
<evidence type="ECO:0000256" key="1">
    <source>
        <dbReference type="ARBA" id="ARBA00022722"/>
    </source>
</evidence>
<keyword evidence="2 10" id="KW-0547">Nucleotide-binding</keyword>
<evidence type="ECO:0000256" key="9">
    <source>
        <dbReference type="ARBA" id="ARBA00023204"/>
    </source>
</evidence>
<evidence type="ECO:0000256" key="3">
    <source>
        <dbReference type="ARBA" id="ARBA00022763"/>
    </source>
</evidence>
<evidence type="ECO:0000256" key="6">
    <source>
        <dbReference type="ARBA" id="ARBA00022839"/>
    </source>
</evidence>
<name>A0A542EC69_9MICO</name>
<sequence>MTGIHVHRSDRPQELAAGLATMLADNPADVFSSEVVVVPARGVERWLTQQLSHTLGSVAGDDGICAGLEILTPSSLVGLLRDRDRDDPWSADRLVWPTLDAIDELCGTPGFEAITRHLGAGPEIVADPAAEWDRKARRARRYVVARRIAGLFAAYHRDRPQMLGEWESGSKTDGYGSSLADDLMWQPPLWRRVVELTLDAHGLDESVTGRHQRVVAGLRDGSLPLELPERLSFFGYTRLARAERELIHALGSQRELHLWLPHPSPALWDAIGSLGFGASDSSRWLSRTDELANPYAPKPRSEDETALVAENPLLATLGRDVRELQQTLVSMGPVVHEPLSSGSSAGSRLASMQADVRGNTAPTSVPRDVPVVSARGTSFVSPAAQPAEHGGHAPSPLVEPGRGDEGAASSAETKARFTDNSFQVHSCHGRPRQVEVLREVLTWLLAEGKGDLQPRDILVMCPDIEAFAPLLRATFGLSNVSSITVPDHDVHPGQRLRLQLADRSPGATNPLFDLARRVVAIVAGRMTASEVLDLAGHESVRRRFGFDDDSLSRIAAWVEDADVRWGFDELHRREYGLRGFDAHTWTPALDRIALGVAISADADGPDAIGAPVDDIGSRDIEVAGRFLELMERIKRAADDVRGRGEHLTSTDGNVQTAQWMNWLKDIVHGLADVPLDDRWQLSQIDRELDTIAASASEVPLRLSDIRTLLDQRWAGRPTRANFRTGAITVCSMVPMRSVPHKAVVVLGLDDGVYPRSPVVDGDDVLARRPFVGERDPRSEDRQLLLDAVMAADDYFVAIYSGANEHNGARRPPAVPLQELIAVATRTGGGDDSFVHLHPLQAFDERNFTAASPLPGGTFDRSALAGAKALRRFRHDQPQQAPFLSGLLPARPVDAVTIDELTGFLHNPARDFLRSRLGIFVPREADPVDDAVPIALDGLQTWAIGERMLQQMVQGATLDEVMQRENRRSSFPPGALGDKARKDVQGELATITKHLHRPDDVPPRSVDVRLDLPGTGGPGSVRFTGVVGGVHGDELRVHTFSRIGPKQLISGWVRLLALAAVEPDRTHHATLHGKRGSVRLRSPGAQEASTLLADLVELRGKGLQYPMTVPPKTAHAFVRGNRVKLLNGDDNLLLHFASTEWEGDKIPGENTDPYWVKILGRGAPIQQIEMLGLRQFSARIWLPVLTHQEDA</sequence>
<dbReference type="RefSeq" id="WP_141927222.1">
    <property type="nucleotide sequence ID" value="NZ_BAABCI010000038.1"/>
</dbReference>
<keyword evidence="7 10" id="KW-0067">ATP-binding</keyword>
<evidence type="ECO:0000256" key="2">
    <source>
        <dbReference type="ARBA" id="ARBA00022741"/>
    </source>
</evidence>
<dbReference type="Pfam" id="PF04257">
    <property type="entry name" value="Exonuc_V_gamma"/>
    <property type="match status" value="1"/>
</dbReference>
<keyword evidence="14" id="KW-1185">Reference proteome</keyword>
<dbReference type="AlphaFoldDB" id="A0A542EC69"/>
<keyword evidence="5 10" id="KW-0347">Helicase</keyword>
<organism evidence="13 14">
    <name type="scientific">Yimella lutea</name>
    <dbReference type="NCBI Taxonomy" id="587872"/>
    <lineage>
        <taxon>Bacteria</taxon>
        <taxon>Bacillati</taxon>
        <taxon>Actinomycetota</taxon>
        <taxon>Actinomycetes</taxon>
        <taxon>Micrococcales</taxon>
        <taxon>Dermacoccaceae</taxon>
        <taxon>Yimella</taxon>
    </lineage>
</organism>
<gene>
    <name evidence="10" type="primary">recC</name>
    <name evidence="13" type="ORF">FB459_0318</name>
</gene>
<dbReference type="PANTHER" id="PTHR30591">
    <property type="entry name" value="RECBCD ENZYME SUBUNIT RECC"/>
    <property type="match status" value="1"/>
</dbReference>
<keyword evidence="3 10" id="KW-0227">DNA damage</keyword>
<dbReference type="HAMAP" id="MF_01486">
    <property type="entry name" value="RecC"/>
    <property type="match status" value="1"/>
</dbReference>
<evidence type="ECO:0000256" key="5">
    <source>
        <dbReference type="ARBA" id="ARBA00022806"/>
    </source>
</evidence>